<evidence type="ECO:0000256" key="4">
    <source>
        <dbReference type="ARBA" id="ARBA00022989"/>
    </source>
</evidence>
<comment type="caution">
    <text evidence="7">The sequence shown here is derived from an EMBL/GenBank/DDBJ whole genome shotgun (WGS) entry which is preliminary data.</text>
</comment>
<dbReference type="GO" id="GO:0016020">
    <property type="term" value="C:membrane"/>
    <property type="evidence" value="ECO:0007669"/>
    <property type="project" value="UniProtKB-SubCell"/>
</dbReference>
<evidence type="ECO:0000313" key="7">
    <source>
        <dbReference type="EMBL" id="OWZ12205.1"/>
    </source>
</evidence>
<gene>
    <name evidence="7" type="ORF">PHMEG_00014670</name>
</gene>
<keyword evidence="4 6" id="KW-1133">Transmembrane helix</keyword>
<evidence type="ECO:0000313" key="8">
    <source>
        <dbReference type="Proteomes" id="UP000198211"/>
    </source>
</evidence>
<dbReference type="Proteomes" id="UP000198211">
    <property type="component" value="Unassembled WGS sequence"/>
</dbReference>
<dbReference type="PANTHER" id="PTHR16932:SF18">
    <property type="entry name" value="INTERFERON, ALPHA-INDUCIBLE PROTEIN 27-LIKE 2"/>
    <property type="match status" value="1"/>
</dbReference>
<protein>
    <submittedName>
        <fullName evidence="7">Putative membrane protein</fullName>
    </submittedName>
</protein>
<dbReference type="AlphaFoldDB" id="A0A225W3Q6"/>
<evidence type="ECO:0000256" key="5">
    <source>
        <dbReference type="ARBA" id="ARBA00023136"/>
    </source>
</evidence>
<feature type="transmembrane region" description="Helical" evidence="6">
    <location>
        <begin position="51"/>
        <end position="78"/>
    </location>
</feature>
<name>A0A225W3Q6_9STRA</name>
<proteinExistence type="inferred from homology"/>
<reference evidence="8" key="1">
    <citation type="submission" date="2017-03" db="EMBL/GenBank/DDBJ databases">
        <title>Phytopthora megakarya and P. palmivora, two closely related causual agents of cacao black pod achieved similar genome size and gene model numbers by different mechanisms.</title>
        <authorList>
            <person name="Ali S."/>
            <person name="Shao J."/>
            <person name="Larry D.J."/>
            <person name="Kronmiller B."/>
            <person name="Shen D."/>
            <person name="Strem M.D."/>
            <person name="Melnick R.L."/>
            <person name="Guiltinan M.J."/>
            <person name="Tyler B.M."/>
            <person name="Meinhardt L.W."/>
            <person name="Bailey B.A."/>
        </authorList>
    </citation>
    <scope>NUCLEOTIDE SEQUENCE [LARGE SCALE GENOMIC DNA]</scope>
    <source>
        <strain evidence="8">zdho120</strain>
    </source>
</reference>
<dbReference type="OrthoDB" id="127339at2759"/>
<dbReference type="PANTHER" id="PTHR16932">
    <property type="entry name" value="INTERFERON ALPHA-INDUCIBLE PROTEIN 27"/>
    <property type="match status" value="1"/>
</dbReference>
<keyword evidence="3 6" id="KW-0812">Transmembrane</keyword>
<evidence type="ECO:0000256" key="3">
    <source>
        <dbReference type="ARBA" id="ARBA00022692"/>
    </source>
</evidence>
<evidence type="ECO:0000256" key="1">
    <source>
        <dbReference type="ARBA" id="ARBA00004141"/>
    </source>
</evidence>
<keyword evidence="8" id="KW-1185">Reference proteome</keyword>
<organism evidence="7 8">
    <name type="scientific">Phytophthora megakarya</name>
    <dbReference type="NCBI Taxonomy" id="4795"/>
    <lineage>
        <taxon>Eukaryota</taxon>
        <taxon>Sar</taxon>
        <taxon>Stramenopiles</taxon>
        <taxon>Oomycota</taxon>
        <taxon>Peronosporomycetes</taxon>
        <taxon>Peronosporales</taxon>
        <taxon>Peronosporaceae</taxon>
        <taxon>Phytophthora</taxon>
    </lineage>
</organism>
<dbReference type="EMBL" id="NBNE01001910">
    <property type="protein sequence ID" value="OWZ12205.1"/>
    <property type="molecule type" value="Genomic_DNA"/>
</dbReference>
<comment type="subcellular location">
    <subcellularLocation>
        <location evidence="1">Membrane</location>
        <topology evidence="1">Multi-pass membrane protein</topology>
    </subcellularLocation>
</comment>
<dbReference type="InterPro" id="IPR038213">
    <property type="entry name" value="IFI6/IFI27-like_sf"/>
</dbReference>
<evidence type="ECO:0000256" key="2">
    <source>
        <dbReference type="ARBA" id="ARBA00007262"/>
    </source>
</evidence>
<comment type="similarity">
    <text evidence="2">Belongs to the IFI6/IFI27 family.</text>
</comment>
<dbReference type="Gene3D" id="6.10.110.10">
    <property type="match status" value="1"/>
</dbReference>
<dbReference type="InterPro" id="IPR009311">
    <property type="entry name" value="IFI6/IFI27-like"/>
</dbReference>
<accession>A0A225W3Q6</accession>
<sequence length="168" mass="17592">MAAVPAAQTAGFTSAGIAANSIALGMMSSAAVVNGGSVASGTAVAVLQSVGAIGAVSLGMAATMVAVPTAIGAGVGILKDLHNDTLVSTSAYDPHEKNNQWIVAIEKGPGNVRVIRFQTENEARAWFRKSWSIRELYSPDGKLVASARWNPWAHATIRRVMKEKYFAH</sequence>
<keyword evidence="5 6" id="KW-0472">Membrane</keyword>
<dbReference type="Pfam" id="PF06140">
    <property type="entry name" value="Ifi-6-16"/>
    <property type="match status" value="1"/>
</dbReference>
<evidence type="ECO:0000256" key="6">
    <source>
        <dbReference type="SAM" id="Phobius"/>
    </source>
</evidence>